<keyword evidence="3" id="KW-1185">Reference proteome</keyword>
<sequence>MPKNIEIKAALPNRASIEERVAALANEGPIEIVQDDTFFACTSGRLKLRQLSESDGKLIHYARENSIGPKVSEFMVSSTAEPGVLKEVLARSLGAAGRVRKVRTLYVVGRTRVHLDQVADLGDYLELEVVLRDDEDEQQGQLEAQDLMSKLGVSEHQLTGSSYLELLAAKAGSA</sequence>
<organism evidence="2 3">
    <name type="scientific">Ideonella margarita</name>
    <dbReference type="NCBI Taxonomy" id="2984191"/>
    <lineage>
        <taxon>Bacteria</taxon>
        <taxon>Pseudomonadati</taxon>
        <taxon>Pseudomonadota</taxon>
        <taxon>Betaproteobacteria</taxon>
        <taxon>Burkholderiales</taxon>
        <taxon>Sphaerotilaceae</taxon>
        <taxon>Ideonella</taxon>
    </lineage>
</organism>
<dbReference type="InterPro" id="IPR008173">
    <property type="entry name" value="Adenylyl_cyclase_CyaB"/>
</dbReference>
<dbReference type="SMART" id="SM01118">
    <property type="entry name" value="CYTH"/>
    <property type="match status" value="1"/>
</dbReference>
<feature type="domain" description="CYTH" evidence="1">
    <location>
        <begin position="2"/>
        <end position="169"/>
    </location>
</feature>
<protein>
    <submittedName>
        <fullName evidence="2">Class IV adenylate cyclase</fullName>
    </submittedName>
</protein>
<gene>
    <name evidence="2" type="ORF">AACH00_16085</name>
</gene>
<reference evidence="2 3" key="1">
    <citation type="submission" date="2024-04" db="EMBL/GenBank/DDBJ databases">
        <title>Novel species of the genus Ideonella isolated from streams.</title>
        <authorList>
            <person name="Lu H."/>
        </authorList>
    </citation>
    <scope>NUCLEOTIDE SEQUENCE [LARGE SCALE GENOMIC DNA]</scope>
    <source>
        <strain evidence="2 3">LYT19W</strain>
    </source>
</reference>
<comment type="caution">
    <text evidence="2">The sequence shown here is derived from an EMBL/GenBank/DDBJ whole genome shotgun (WGS) entry which is preliminary data.</text>
</comment>
<dbReference type="SUPFAM" id="SSF55154">
    <property type="entry name" value="CYTH-like phosphatases"/>
    <property type="match status" value="1"/>
</dbReference>
<dbReference type="PROSITE" id="PS51707">
    <property type="entry name" value="CYTH"/>
    <property type="match status" value="1"/>
</dbReference>
<dbReference type="Pfam" id="PF01928">
    <property type="entry name" value="CYTH"/>
    <property type="match status" value="1"/>
</dbReference>
<dbReference type="EMBL" id="JBBUTI010000012">
    <property type="protein sequence ID" value="MEK8047880.1"/>
    <property type="molecule type" value="Genomic_DNA"/>
</dbReference>
<name>A0ABU9CC62_9BURK</name>
<dbReference type="CDD" id="cd07890">
    <property type="entry name" value="CYTH-like_AC_IV-like"/>
    <property type="match status" value="1"/>
</dbReference>
<dbReference type="Gene3D" id="2.40.320.10">
    <property type="entry name" value="Hypothetical Protein Pfu-838710-001"/>
    <property type="match status" value="1"/>
</dbReference>
<dbReference type="PANTHER" id="PTHR21028">
    <property type="entry name" value="SI:CH211-156B7.4"/>
    <property type="match status" value="1"/>
</dbReference>
<dbReference type="InterPro" id="IPR033469">
    <property type="entry name" value="CYTH-like_dom_sf"/>
</dbReference>
<dbReference type="InterPro" id="IPR023577">
    <property type="entry name" value="CYTH_domain"/>
</dbReference>
<evidence type="ECO:0000313" key="2">
    <source>
        <dbReference type="EMBL" id="MEK8047880.1"/>
    </source>
</evidence>
<dbReference type="RefSeq" id="WP_341400190.1">
    <property type="nucleotide sequence ID" value="NZ_JBBUTI010000012.1"/>
</dbReference>
<dbReference type="Proteomes" id="UP001379945">
    <property type="component" value="Unassembled WGS sequence"/>
</dbReference>
<dbReference type="PANTHER" id="PTHR21028:SF2">
    <property type="entry name" value="CYTH DOMAIN-CONTAINING PROTEIN"/>
    <property type="match status" value="1"/>
</dbReference>
<evidence type="ECO:0000313" key="3">
    <source>
        <dbReference type="Proteomes" id="UP001379945"/>
    </source>
</evidence>
<evidence type="ECO:0000259" key="1">
    <source>
        <dbReference type="PROSITE" id="PS51707"/>
    </source>
</evidence>
<accession>A0ABU9CC62</accession>
<proteinExistence type="predicted"/>